<dbReference type="Pfam" id="PF01526">
    <property type="entry name" value="DDE_Tnp_Tn3"/>
    <property type="match status" value="1"/>
</dbReference>
<protein>
    <submittedName>
        <fullName evidence="6">Transposase Tn3 family protein</fullName>
    </submittedName>
</protein>
<feature type="domain" description="Tn3 transposase DDE" evidence="5">
    <location>
        <begin position="267"/>
        <end position="656"/>
    </location>
</feature>
<dbReference type="Proteomes" id="UP000189670">
    <property type="component" value="Unassembled WGS sequence"/>
</dbReference>
<dbReference type="GO" id="GO:0006313">
    <property type="term" value="P:DNA transposition"/>
    <property type="evidence" value="ECO:0007669"/>
    <property type="project" value="InterPro"/>
</dbReference>
<dbReference type="GO" id="GO:0003677">
    <property type="term" value="F:DNA binding"/>
    <property type="evidence" value="ECO:0007669"/>
    <property type="project" value="UniProtKB-KW"/>
</dbReference>
<comment type="caution">
    <text evidence="6">The sequence shown here is derived from an EMBL/GenBank/DDBJ whole genome shotgun (WGS) entry which is preliminary data.</text>
</comment>
<accession>A0A1V1P4K9</accession>
<name>A0A1V1P4K9_9BACT</name>
<dbReference type="AlphaFoldDB" id="A0A1V1P4K9"/>
<dbReference type="GO" id="GO:0004803">
    <property type="term" value="F:transposase activity"/>
    <property type="evidence" value="ECO:0007669"/>
    <property type="project" value="InterPro"/>
</dbReference>
<keyword evidence="3" id="KW-0238">DNA-binding</keyword>
<sequence>MRTLKDLDKSALALAEVCSFILNQDSQDKSLVENIFEHISKDKLEEAIATVNNLARPPEDCFHDEMVNQYGRVRLFLPRLLNKIEFRAAPAGTAVIDALNYLVKFGISRKQIFDTPPLDIITKSWKRLVFDKESRASKQGYTLCFLDRLQDNLRRRDIYVKNSDRWGDPRLKLLQGKDWEAKRIQVCQALGHPVSSQDAIANLTQQLDATYKKVAANFDENNSVRIDQSGKHPSLTITNLDRLEEPQSLTLLSDKVTKLLPQVDLTELVLEIHAHTGFADEFTHVSESNARADNLSISICAVLLAEACNIGLEPFVKHNFPALTRHRLSWVKQNYIRAETLVRANALLVDHQATLTLAKKWGGGEVASADGMRFVAPVRTINAGPNRKYFGSDRGITWYNFISDQFSGFYGIVIPGTLRDSLFILEGLLEQETSLTPTEIMADTSGASYLIFGLFWLLGFQFSPRLADAGEATFWRIDKSADYGALNEIARGQISSGNIEKHWDDVLRISGSLKFGTIQASELIRSLLKSERPSSLTQAIIEIGRINKTLYLLNYIDNEEYRRRILTQLNRGEGRHSVARIICHGDRGEIRKRYREGQEDQLGALGLVTNAVILWNTIYMQAALDHLRNDSFEIKEKDEARLSPLLYGHVNVLGQYSFRLNDQVMKGQLRPLNQDDLRLESL</sequence>
<evidence type="ECO:0000256" key="2">
    <source>
        <dbReference type="ARBA" id="ARBA00022578"/>
    </source>
</evidence>
<evidence type="ECO:0000313" key="6">
    <source>
        <dbReference type="EMBL" id="ETR69686.1"/>
    </source>
</evidence>
<keyword evidence="2" id="KW-0815">Transposition</keyword>
<evidence type="ECO:0000256" key="1">
    <source>
        <dbReference type="ARBA" id="ARBA00009402"/>
    </source>
</evidence>
<evidence type="ECO:0000259" key="5">
    <source>
        <dbReference type="Pfam" id="PF01526"/>
    </source>
</evidence>
<dbReference type="NCBIfam" id="NF033527">
    <property type="entry name" value="transpos_Tn3"/>
    <property type="match status" value="1"/>
</dbReference>
<evidence type="ECO:0000256" key="3">
    <source>
        <dbReference type="ARBA" id="ARBA00023125"/>
    </source>
</evidence>
<proteinExistence type="inferred from homology"/>
<comment type="similarity">
    <text evidence="1">Belongs to the transposase 7 family.</text>
</comment>
<dbReference type="EMBL" id="ATBP01000585">
    <property type="protein sequence ID" value="ETR69686.1"/>
    <property type="molecule type" value="Genomic_DNA"/>
</dbReference>
<keyword evidence="4" id="KW-0233">DNA recombination</keyword>
<organism evidence="6 7">
    <name type="scientific">Candidatus Magnetoglobus multicellularis str. Araruama</name>
    <dbReference type="NCBI Taxonomy" id="890399"/>
    <lineage>
        <taxon>Bacteria</taxon>
        <taxon>Pseudomonadati</taxon>
        <taxon>Thermodesulfobacteriota</taxon>
        <taxon>Desulfobacteria</taxon>
        <taxon>Desulfobacterales</taxon>
        <taxon>Desulfobacteraceae</taxon>
        <taxon>Candidatus Magnetoglobus</taxon>
    </lineage>
</organism>
<gene>
    <name evidence="6" type="ORF">OMM_03767</name>
</gene>
<evidence type="ECO:0000313" key="7">
    <source>
        <dbReference type="Proteomes" id="UP000189670"/>
    </source>
</evidence>
<reference evidence="7" key="1">
    <citation type="submission" date="2012-11" db="EMBL/GenBank/DDBJ databases">
        <authorList>
            <person name="Lucero-Rivera Y.E."/>
            <person name="Tovar-Ramirez D."/>
        </authorList>
    </citation>
    <scope>NUCLEOTIDE SEQUENCE [LARGE SCALE GENOMIC DNA]</scope>
    <source>
        <strain evidence="7">Araruama</strain>
    </source>
</reference>
<dbReference type="InterPro" id="IPR002513">
    <property type="entry name" value="Tn3_Tnp_DDE_dom"/>
</dbReference>
<evidence type="ECO:0000256" key="4">
    <source>
        <dbReference type="ARBA" id="ARBA00023172"/>
    </source>
</evidence>
<dbReference type="InterPro" id="IPR047653">
    <property type="entry name" value="Tn3-like_transpos"/>
</dbReference>